<dbReference type="OrthoDB" id="9791837at2"/>
<gene>
    <name evidence="3" type="primary">ubiE</name>
    <name evidence="3" type="ORF">SPI02_14300</name>
</gene>
<keyword evidence="3" id="KW-0489">Methyltransferase</keyword>
<evidence type="ECO:0000313" key="4">
    <source>
        <dbReference type="Proteomes" id="UP000321736"/>
    </source>
</evidence>
<dbReference type="EMBL" id="BKAR01000015">
    <property type="protein sequence ID" value="GEP84845.1"/>
    <property type="molecule type" value="Genomic_DNA"/>
</dbReference>
<dbReference type="AlphaFoldDB" id="A0A239TLA1"/>
<dbReference type="RefSeq" id="WP_095103445.1">
    <property type="nucleotide sequence ID" value="NZ_BKAR01000015.1"/>
</dbReference>
<dbReference type="CDD" id="cd02440">
    <property type="entry name" value="AdoMet_MTases"/>
    <property type="match status" value="1"/>
</dbReference>
<dbReference type="GO" id="GO:0032259">
    <property type="term" value="P:methylation"/>
    <property type="evidence" value="ECO:0007669"/>
    <property type="project" value="UniProtKB-KW"/>
</dbReference>
<dbReference type="GO" id="GO:0008168">
    <property type="term" value="F:methyltransferase activity"/>
    <property type="evidence" value="ECO:0007669"/>
    <property type="project" value="UniProtKB-KW"/>
</dbReference>
<accession>A0A239TLA1</accession>
<dbReference type="InterPro" id="IPR029063">
    <property type="entry name" value="SAM-dependent_MTases_sf"/>
</dbReference>
<dbReference type="InterPro" id="IPR013217">
    <property type="entry name" value="Methyltransf_12"/>
</dbReference>
<protein>
    <submittedName>
        <fullName evidence="3">S-adenosylmethionine-dependent methyltransferase</fullName>
    </submittedName>
</protein>
<dbReference type="PANTHER" id="PTHR43861:SF3">
    <property type="entry name" value="PUTATIVE (AFU_ORTHOLOGUE AFUA_2G14390)-RELATED"/>
    <property type="match status" value="1"/>
</dbReference>
<comment type="caution">
    <text evidence="3">The sequence shown here is derived from an EMBL/GenBank/DDBJ whole genome shotgun (WGS) entry which is preliminary data.</text>
</comment>
<keyword evidence="1 3" id="KW-0808">Transferase</keyword>
<keyword evidence="4" id="KW-1185">Reference proteome</keyword>
<evidence type="ECO:0000313" key="3">
    <source>
        <dbReference type="EMBL" id="GEP84845.1"/>
    </source>
</evidence>
<dbReference type="Gene3D" id="3.40.50.150">
    <property type="entry name" value="Vaccinia Virus protein VP39"/>
    <property type="match status" value="1"/>
</dbReference>
<dbReference type="Pfam" id="PF08242">
    <property type="entry name" value="Methyltransf_12"/>
    <property type="match status" value="1"/>
</dbReference>
<evidence type="ECO:0000259" key="2">
    <source>
        <dbReference type="Pfam" id="PF08242"/>
    </source>
</evidence>
<reference evidence="3 4" key="1">
    <citation type="submission" date="2019-07" db="EMBL/GenBank/DDBJ databases">
        <title>Whole genome shotgun sequence of Staphylococcus piscifermentans NBRC 109625.</title>
        <authorList>
            <person name="Hosoyama A."/>
            <person name="Uohara A."/>
            <person name="Ohji S."/>
            <person name="Ichikawa N."/>
        </authorList>
    </citation>
    <scope>NUCLEOTIDE SEQUENCE [LARGE SCALE GENOMIC DNA]</scope>
    <source>
        <strain evidence="3 4">NBRC 109625</strain>
    </source>
</reference>
<dbReference type="SUPFAM" id="SSF53335">
    <property type="entry name" value="S-adenosyl-L-methionine-dependent methyltransferases"/>
    <property type="match status" value="1"/>
</dbReference>
<dbReference type="PANTHER" id="PTHR43861">
    <property type="entry name" value="TRANS-ACONITATE 2-METHYLTRANSFERASE-RELATED"/>
    <property type="match status" value="1"/>
</dbReference>
<proteinExistence type="predicted"/>
<name>A0A239TLA1_9STAP</name>
<dbReference type="Proteomes" id="UP000321736">
    <property type="component" value="Unassembled WGS sequence"/>
</dbReference>
<evidence type="ECO:0000256" key="1">
    <source>
        <dbReference type="ARBA" id="ARBA00022679"/>
    </source>
</evidence>
<feature type="domain" description="Methyltransferase type 12" evidence="2">
    <location>
        <begin position="40"/>
        <end position="133"/>
    </location>
</feature>
<sequence length="198" mass="22308">MEESVFQHIAHRYDNDPQIHLTGKIAGEMEARMSIPHRLLDYGCGTGLVGLRFADEADHIIFADAENEMLKIVQQKIKDLDLKHAETLHLNVVEDTLPTIQVDTIIMSLVMLHVPDTQTLLKQLFKLLEPGGQILIADFNHNENVSHPLIHSGFTQEEVKAQLEEAGFTDPAIHTFYQGEKIFMNQDASLFLAKANKS</sequence>
<organism evidence="3 4">
    <name type="scientific">Staphylococcus piscifermentans</name>
    <dbReference type="NCBI Taxonomy" id="70258"/>
    <lineage>
        <taxon>Bacteria</taxon>
        <taxon>Bacillati</taxon>
        <taxon>Bacillota</taxon>
        <taxon>Bacilli</taxon>
        <taxon>Bacillales</taxon>
        <taxon>Staphylococcaceae</taxon>
        <taxon>Staphylococcus</taxon>
    </lineage>
</organism>